<dbReference type="GO" id="GO:0005829">
    <property type="term" value="C:cytosol"/>
    <property type="evidence" value="ECO:0007669"/>
    <property type="project" value="TreeGrafter"/>
</dbReference>
<evidence type="ECO:0000256" key="4">
    <source>
        <dbReference type="ARBA" id="ARBA00022806"/>
    </source>
</evidence>
<keyword evidence="2 10" id="KW-0547">Nucleotide-binding</keyword>
<keyword evidence="5 10" id="KW-0067">ATP-binding</keyword>
<evidence type="ECO:0000256" key="3">
    <source>
        <dbReference type="ARBA" id="ARBA00022801"/>
    </source>
</evidence>
<comment type="similarity">
    <text evidence="1">Belongs to the helicase family. UvrD subfamily.</text>
</comment>
<evidence type="ECO:0000256" key="9">
    <source>
        <dbReference type="ARBA" id="ARBA00048988"/>
    </source>
</evidence>
<dbReference type="Gene3D" id="1.10.10.160">
    <property type="match status" value="1"/>
</dbReference>
<evidence type="ECO:0000313" key="13">
    <source>
        <dbReference type="Proteomes" id="UP000198312"/>
    </source>
</evidence>
<dbReference type="SMART" id="SM00382">
    <property type="entry name" value="AAA"/>
    <property type="match status" value="1"/>
</dbReference>
<feature type="domain" description="UvrD-like helicase ATP-binding" evidence="11">
    <location>
        <begin position="7"/>
        <end position="306"/>
    </location>
</feature>
<dbReference type="GO" id="GO:0016887">
    <property type="term" value="F:ATP hydrolysis activity"/>
    <property type="evidence" value="ECO:0007669"/>
    <property type="project" value="RHEA"/>
</dbReference>
<dbReference type="InterPro" id="IPR014016">
    <property type="entry name" value="UvrD-like_ATP-bd"/>
</dbReference>
<evidence type="ECO:0000256" key="10">
    <source>
        <dbReference type="PROSITE-ProRule" id="PRU00560"/>
    </source>
</evidence>
<dbReference type="GO" id="GO:0000725">
    <property type="term" value="P:recombinational repair"/>
    <property type="evidence" value="ECO:0007669"/>
    <property type="project" value="TreeGrafter"/>
</dbReference>
<reference evidence="12 13" key="1">
    <citation type="submission" date="2017-07" db="EMBL/GenBank/DDBJ databases">
        <title>Virgibacillus sp. LM2416.</title>
        <authorList>
            <person name="Tak E.J."/>
            <person name="Bae J.-W."/>
        </authorList>
    </citation>
    <scope>NUCLEOTIDE SEQUENCE [LARGE SCALE GENOMIC DNA]</scope>
    <source>
        <strain evidence="12 13">LM2416</strain>
    </source>
</reference>
<evidence type="ECO:0000256" key="7">
    <source>
        <dbReference type="ARBA" id="ARBA00034617"/>
    </source>
</evidence>
<organism evidence="12 13">
    <name type="scientific">Virgibacillus phasianinus</name>
    <dbReference type="NCBI Taxonomy" id="2017483"/>
    <lineage>
        <taxon>Bacteria</taxon>
        <taxon>Bacillati</taxon>
        <taxon>Bacillota</taxon>
        <taxon>Bacilli</taxon>
        <taxon>Bacillales</taxon>
        <taxon>Bacillaceae</taxon>
        <taxon>Virgibacillus</taxon>
    </lineage>
</organism>
<dbReference type="InterPro" id="IPR013986">
    <property type="entry name" value="DExx_box_DNA_helicase_dom_sf"/>
</dbReference>
<dbReference type="PANTHER" id="PTHR11070:SF45">
    <property type="entry name" value="DNA 3'-5' HELICASE"/>
    <property type="match status" value="1"/>
</dbReference>
<dbReference type="PROSITE" id="PS51198">
    <property type="entry name" value="UVRD_HELICASE_ATP_BIND"/>
    <property type="match status" value="1"/>
</dbReference>
<dbReference type="KEGG" id="vil:CFK37_19765"/>
<dbReference type="GO" id="GO:0005524">
    <property type="term" value="F:ATP binding"/>
    <property type="evidence" value="ECO:0007669"/>
    <property type="project" value="UniProtKB-UniRule"/>
</dbReference>
<feature type="binding site" evidence="10">
    <location>
        <begin position="28"/>
        <end position="35"/>
    </location>
    <ligand>
        <name>ATP</name>
        <dbReference type="ChEBI" id="CHEBI:30616"/>
    </ligand>
</feature>
<dbReference type="Pfam" id="PF00580">
    <property type="entry name" value="UvrD-helicase"/>
    <property type="match status" value="1"/>
</dbReference>
<name>A0A220U923_9BACI</name>
<dbReference type="GO" id="GO:0043138">
    <property type="term" value="F:3'-5' DNA helicase activity"/>
    <property type="evidence" value="ECO:0007669"/>
    <property type="project" value="UniProtKB-EC"/>
</dbReference>
<evidence type="ECO:0000256" key="1">
    <source>
        <dbReference type="ARBA" id="ARBA00009922"/>
    </source>
</evidence>
<dbReference type="EC" id="5.6.2.4" evidence="8"/>
<evidence type="ECO:0000313" key="12">
    <source>
        <dbReference type="EMBL" id="ASK64223.1"/>
    </source>
</evidence>
<keyword evidence="13" id="KW-1185">Reference proteome</keyword>
<keyword evidence="4 10" id="KW-0347">Helicase</keyword>
<protein>
    <recommendedName>
        <fullName evidence="8">DNA 3'-5' helicase</fullName>
        <ecNumber evidence="8">5.6.2.4</ecNumber>
    </recommendedName>
</protein>
<dbReference type="OrthoDB" id="9787585at2"/>
<evidence type="ECO:0000256" key="6">
    <source>
        <dbReference type="ARBA" id="ARBA00023235"/>
    </source>
</evidence>
<dbReference type="RefSeq" id="WP_089063474.1">
    <property type="nucleotide sequence ID" value="NZ_CP022315.1"/>
</dbReference>
<dbReference type="Gene3D" id="3.40.50.300">
    <property type="entry name" value="P-loop containing nucleotide triphosphate hydrolases"/>
    <property type="match status" value="2"/>
</dbReference>
<keyword evidence="3 10" id="KW-0378">Hydrolase</keyword>
<evidence type="ECO:0000256" key="2">
    <source>
        <dbReference type="ARBA" id="ARBA00022741"/>
    </source>
</evidence>
<dbReference type="Proteomes" id="UP000198312">
    <property type="component" value="Chromosome"/>
</dbReference>
<dbReference type="InterPro" id="IPR000212">
    <property type="entry name" value="DNA_helicase_UvrD/REP"/>
</dbReference>
<comment type="catalytic activity">
    <reaction evidence="9">
        <text>ATP + H2O = ADP + phosphate + H(+)</text>
        <dbReference type="Rhea" id="RHEA:13065"/>
        <dbReference type="ChEBI" id="CHEBI:15377"/>
        <dbReference type="ChEBI" id="CHEBI:15378"/>
        <dbReference type="ChEBI" id="CHEBI:30616"/>
        <dbReference type="ChEBI" id="CHEBI:43474"/>
        <dbReference type="ChEBI" id="CHEBI:456216"/>
        <dbReference type="EC" id="5.6.2.4"/>
    </reaction>
</comment>
<sequence length="483" mass="55239">MSTTPVELTRTQQKCVTFKPKGDLLIQGIPGSGKSTILLARAHHLSKSKSNDKLLLLTFSRALTNYVKQLSLKTNPTPLEAKTFHQWAQEMLKETDYPHTRLILGDQRENTIKFAKNIVNKHGKNVSFPSIKVKNNEDKALLKFLCDEIEWIKGAGITSREKYIEIKRVGRGNDIRVTKDNRQTIYDVLEKYNELLSTHTKHQGIDGDDLARVIVKKADQIPNHLKPDHILVDEAQDLHTMQLKAISSISKRSLTIGADKGQQIYRRAFTWKQAGIDVIGNRSRLLKQTFRSTRQIVQLANDFQEKDKLYVKDKDYQKASVPEIDGKMPTLLLCKDKKTEEQQIIDHVKTIRSSYPNDNIGIIATTHYKLDQIDLLLEKQGVPVYKLKDNEADIISPGVKLITYQSSKGLEFDHVIITDLKKNKMPYKSPSPGEDEAEFLSRERKKLYVAMTRAKKTILLIAVKEYSSFVQDLNSDLYEEIIQ</sequence>
<dbReference type="GO" id="GO:0003677">
    <property type="term" value="F:DNA binding"/>
    <property type="evidence" value="ECO:0007669"/>
    <property type="project" value="UniProtKB-KW"/>
</dbReference>
<evidence type="ECO:0000256" key="8">
    <source>
        <dbReference type="ARBA" id="ARBA00034808"/>
    </source>
</evidence>
<evidence type="ECO:0000256" key="5">
    <source>
        <dbReference type="ARBA" id="ARBA00022840"/>
    </source>
</evidence>
<dbReference type="EMBL" id="CP022315">
    <property type="protein sequence ID" value="ASK64223.1"/>
    <property type="molecule type" value="Genomic_DNA"/>
</dbReference>
<dbReference type="InterPro" id="IPR003593">
    <property type="entry name" value="AAA+_ATPase"/>
</dbReference>
<accession>A0A220U923</accession>
<dbReference type="InterPro" id="IPR014017">
    <property type="entry name" value="DNA_helicase_UvrD-like_C"/>
</dbReference>
<dbReference type="Pfam" id="PF13361">
    <property type="entry name" value="UvrD_C"/>
    <property type="match status" value="2"/>
</dbReference>
<dbReference type="PANTHER" id="PTHR11070">
    <property type="entry name" value="UVRD / RECB / PCRA DNA HELICASE FAMILY MEMBER"/>
    <property type="match status" value="1"/>
</dbReference>
<comment type="catalytic activity">
    <reaction evidence="7">
        <text>Couples ATP hydrolysis with the unwinding of duplex DNA by translocating in the 3'-5' direction.</text>
        <dbReference type="EC" id="5.6.2.4"/>
    </reaction>
</comment>
<proteinExistence type="inferred from homology"/>
<dbReference type="InterPro" id="IPR027417">
    <property type="entry name" value="P-loop_NTPase"/>
</dbReference>
<evidence type="ECO:0000259" key="11">
    <source>
        <dbReference type="PROSITE" id="PS51198"/>
    </source>
</evidence>
<dbReference type="SUPFAM" id="SSF52540">
    <property type="entry name" value="P-loop containing nucleoside triphosphate hydrolases"/>
    <property type="match status" value="1"/>
</dbReference>
<keyword evidence="6" id="KW-0413">Isomerase</keyword>
<gene>
    <name evidence="12" type="ORF">CFK37_19765</name>
</gene>
<dbReference type="AlphaFoldDB" id="A0A220U923"/>